<comment type="similarity">
    <text evidence="1">Belongs to the disease resistance NB-LRR family.</text>
</comment>
<evidence type="ECO:0000256" key="5">
    <source>
        <dbReference type="ARBA" id="ARBA00022821"/>
    </source>
</evidence>
<keyword evidence="5" id="KW-0611">Plant defense</keyword>
<protein>
    <recommendedName>
        <fullName evidence="14">Disease resistance RPP13-like protein 1</fullName>
    </recommendedName>
</protein>
<dbReference type="Proteomes" id="UP000626092">
    <property type="component" value="Unassembled WGS sequence"/>
</dbReference>
<dbReference type="GO" id="GO:0043531">
    <property type="term" value="F:ADP binding"/>
    <property type="evidence" value="ECO:0007669"/>
    <property type="project" value="InterPro"/>
</dbReference>
<keyword evidence="3" id="KW-0677">Repeat</keyword>
<dbReference type="InterPro" id="IPR032675">
    <property type="entry name" value="LRR_dom_sf"/>
</dbReference>
<dbReference type="InterPro" id="IPR027417">
    <property type="entry name" value="P-loop_NTPase"/>
</dbReference>
<feature type="domain" description="Disease resistance protein At4g27190-like leucine-rich repeats" evidence="9">
    <location>
        <begin position="1065"/>
        <end position="1177"/>
    </location>
</feature>
<evidence type="ECO:0000259" key="10">
    <source>
        <dbReference type="Pfam" id="PF23559"/>
    </source>
</evidence>
<evidence type="ECO:0000256" key="6">
    <source>
        <dbReference type="ARBA" id="ARBA00022840"/>
    </source>
</evidence>
<dbReference type="PANTHER" id="PTHR36766">
    <property type="entry name" value="PLANT BROAD-SPECTRUM MILDEW RESISTANCE PROTEIN RPW8"/>
    <property type="match status" value="1"/>
</dbReference>
<dbReference type="Pfam" id="PF23559">
    <property type="entry name" value="WHD_DRP"/>
    <property type="match status" value="1"/>
</dbReference>
<dbReference type="FunFam" id="3.40.50.300:FF:001091">
    <property type="entry name" value="Probable disease resistance protein At1g61300"/>
    <property type="match status" value="1"/>
</dbReference>
<dbReference type="SUPFAM" id="SSF52058">
    <property type="entry name" value="L domain-like"/>
    <property type="match status" value="3"/>
</dbReference>
<dbReference type="InterPro" id="IPR036388">
    <property type="entry name" value="WH-like_DNA-bd_sf"/>
</dbReference>
<dbReference type="GO" id="GO:0051607">
    <property type="term" value="P:defense response to virus"/>
    <property type="evidence" value="ECO:0007669"/>
    <property type="project" value="UniProtKB-ARBA"/>
</dbReference>
<dbReference type="PRINTS" id="PR00364">
    <property type="entry name" value="DISEASERSIST"/>
</dbReference>
<evidence type="ECO:0000259" key="11">
    <source>
        <dbReference type="Pfam" id="PF25019"/>
    </source>
</evidence>
<evidence type="ECO:0000259" key="8">
    <source>
        <dbReference type="Pfam" id="PF18052"/>
    </source>
</evidence>
<gene>
    <name evidence="12" type="ORF">RHSIM_Rhsim01G0055800</name>
</gene>
<dbReference type="Gene3D" id="3.80.10.10">
    <property type="entry name" value="Ribonuclease Inhibitor"/>
    <property type="match status" value="4"/>
</dbReference>
<evidence type="ECO:0000259" key="9">
    <source>
        <dbReference type="Pfam" id="PF23247"/>
    </source>
</evidence>
<feature type="domain" description="NB-ARC" evidence="7">
    <location>
        <begin position="182"/>
        <end position="355"/>
    </location>
</feature>
<dbReference type="InterPro" id="IPR057135">
    <property type="entry name" value="At4g27190-like_LRR"/>
</dbReference>
<name>A0A834HIP8_RHOSS</name>
<dbReference type="PANTHER" id="PTHR36766:SF51">
    <property type="entry name" value="DISEASE RESISTANCE RPP13-LIKE PROTEIN 1"/>
    <property type="match status" value="1"/>
</dbReference>
<keyword evidence="13" id="KW-1185">Reference proteome</keyword>
<evidence type="ECO:0000256" key="3">
    <source>
        <dbReference type="ARBA" id="ARBA00022737"/>
    </source>
</evidence>
<feature type="domain" description="Disease resistance protein winged helix" evidence="10">
    <location>
        <begin position="439"/>
        <end position="506"/>
    </location>
</feature>
<dbReference type="InterPro" id="IPR056789">
    <property type="entry name" value="LRR_R13L1-DRL21"/>
</dbReference>
<feature type="domain" description="Disease resistance N-terminal" evidence="8">
    <location>
        <begin position="9"/>
        <end position="96"/>
    </location>
</feature>
<dbReference type="Gene3D" id="3.40.50.300">
    <property type="entry name" value="P-loop containing nucleotide triphosphate hydrolases"/>
    <property type="match status" value="1"/>
</dbReference>
<dbReference type="InterPro" id="IPR041118">
    <property type="entry name" value="Rx_N"/>
</dbReference>
<evidence type="ECO:0000259" key="7">
    <source>
        <dbReference type="Pfam" id="PF00931"/>
    </source>
</evidence>
<dbReference type="InterPro" id="IPR058922">
    <property type="entry name" value="WHD_DRP"/>
</dbReference>
<keyword evidence="2" id="KW-0433">Leucine-rich repeat</keyword>
<dbReference type="Pfam" id="PF23247">
    <property type="entry name" value="LRR_RPS2"/>
    <property type="match status" value="1"/>
</dbReference>
<feature type="domain" description="R13L1/DRL21-like LRR repeat region" evidence="11">
    <location>
        <begin position="699"/>
        <end position="826"/>
    </location>
</feature>
<comment type="caution">
    <text evidence="12">The sequence shown here is derived from an EMBL/GenBank/DDBJ whole genome shotgun (WGS) entry which is preliminary data.</text>
</comment>
<dbReference type="InterPro" id="IPR042197">
    <property type="entry name" value="Apaf_helical"/>
</dbReference>
<evidence type="ECO:0000256" key="1">
    <source>
        <dbReference type="ARBA" id="ARBA00008894"/>
    </source>
</evidence>
<dbReference type="InterPro" id="IPR002182">
    <property type="entry name" value="NB-ARC"/>
</dbReference>
<dbReference type="GO" id="GO:0005524">
    <property type="term" value="F:ATP binding"/>
    <property type="evidence" value="ECO:0007669"/>
    <property type="project" value="UniProtKB-KW"/>
</dbReference>
<dbReference type="SUPFAM" id="SSF52540">
    <property type="entry name" value="P-loop containing nucleoside triphosphate hydrolases"/>
    <property type="match status" value="1"/>
</dbReference>
<evidence type="ECO:0000313" key="13">
    <source>
        <dbReference type="Proteomes" id="UP000626092"/>
    </source>
</evidence>
<dbReference type="Gene3D" id="1.20.5.4130">
    <property type="match status" value="1"/>
</dbReference>
<dbReference type="EMBL" id="WJXA01000001">
    <property type="protein sequence ID" value="KAF7154627.1"/>
    <property type="molecule type" value="Genomic_DNA"/>
</dbReference>
<organism evidence="12 13">
    <name type="scientific">Rhododendron simsii</name>
    <name type="common">Sims's rhododendron</name>
    <dbReference type="NCBI Taxonomy" id="118357"/>
    <lineage>
        <taxon>Eukaryota</taxon>
        <taxon>Viridiplantae</taxon>
        <taxon>Streptophyta</taxon>
        <taxon>Embryophyta</taxon>
        <taxon>Tracheophyta</taxon>
        <taxon>Spermatophyta</taxon>
        <taxon>Magnoliopsida</taxon>
        <taxon>eudicotyledons</taxon>
        <taxon>Gunneridae</taxon>
        <taxon>Pentapetalae</taxon>
        <taxon>asterids</taxon>
        <taxon>Ericales</taxon>
        <taxon>Ericaceae</taxon>
        <taxon>Ericoideae</taxon>
        <taxon>Rhodoreae</taxon>
        <taxon>Rhododendron</taxon>
    </lineage>
</organism>
<reference evidence="12" key="1">
    <citation type="submission" date="2019-11" db="EMBL/GenBank/DDBJ databases">
        <authorList>
            <person name="Liu Y."/>
            <person name="Hou J."/>
            <person name="Li T.-Q."/>
            <person name="Guan C.-H."/>
            <person name="Wu X."/>
            <person name="Wu H.-Z."/>
            <person name="Ling F."/>
            <person name="Zhang R."/>
            <person name="Shi X.-G."/>
            <person name="Ren J.-P."/>
            <person name="Chen E.-F."/>
            <person name="Sun J.-M."/>
        </authorList>
    </citation>
    <scope>NUCLEOTIDE SEQUENCE</scope>
    <source>
        <strain evidence="12">Adult_tree_wgs_1</strain>
        <tissue evidence="12">Leaves</tissue>
    </source>
</reference>
<dbReference type="FunFam" id="1.10.10.10:FF:000322">
    <property type="entry name" value="Probable disease resistance protein At1g63360"/>
    <property type="match status" value="1"/>
</dbReference>
<dbReference type="Gene3D" id="1.10.10.10">
    <property type="entry name" value="Winged helix-like DNA-binding domain superfamily/Winged helix DNA-binding domain"/>
    <property type="match status" value="1"/>
</dbReference>
<evidence type="ECO:0000313" key="12">
    <source>
        <dbReference type="EMBL" id="KAF7154627.1"/>
    </source>
</evidence>
<proteinExistence type="inferred from homology"/>
<dbReference type="Pfam" id="PF18052">
    <property type="entry name" value="Rx_N"/>
    <property type="match status" value="1"/>
</dbReference>
<accession>A0A834HIP8</accession>
<dbReference type="Gene3D" id="1.10.8.430">
    <property type="entry name" value="Helical domain of apoptotic protease-activating factors"/>
    <property type="match status" value="1"/>
</dbReference>
<evidence type="ECO:0000256" key="4">
    <source>
        <dbReference type="ARBA" id="ARBA00022741"/>
    </source>
</evidence>
<keyword evidence="4" id="KW-0547">Nucleotide-binding</keyword>
<evidence type="ECO:0000256" key="2">
    <source>
        <dbReference type="ARBA" id="ARBA00022614"/>
    </source>
</evidence>
<evidence type="ECO:0008006" key="14">
    <source>
        <dbReference type="Google" id="ProtNLM"/>
    </source>
</evidence>
<keyword evidence="6" id="KW-0067">ATP-binding</keyword>
<dbReference type="OrthoDB" id="37484at2759"/>
<sequence>MAEVFLGAFVNVLVDRLASGNLWNFARTERIGTQLRKWSSMLAQVQAVVADAEEKQITDQGVNFWLSDLEDLSYDMDDVLDEFATEALRRKVMEDPRASTGKVRALIPNCCTSFNPSILVSDFKMRPKMDEMDKITARLQDIFNRRMGLGLKNIAAGGSGQASQRQPTSPLIIEPCLYGRDNDKKAIIELLMSDQSGSNEVGVVPIVGMGGVGKTALAQMVYNNEMVDEHFEMKAWVCVSEVFNIVGVTKAILEFVTKRTCEFKALAQVQDELKKALAGKKFLIVLDDMWNKNHGDWSSLKSPFNDGALGSKVIVTTRNRDVANTMAGANRYHFLTELSEDDCWSVFAQHAFKDRSTATNQNLVSIGREIIKKCKGLPLVARTLGGLLRCKLTEDEWKGVLNSKIWELSEEESHILPALRLSYYHLPSHLKKCFAYFSILPKDYEFEEEELVFLWMAEGLIPKQTGERQMEDLGCEYFHELLSRSFFQPSSSGELFVMHDLINDLAQFLARKTCFRLEDKLKESEEDESISKARHSSYSRGYCDGLKKFEAFRKAKNLRTFLPCGSRYRDKSYLTSDVPLRLLPSLKRLRVLSLRRYKIGELSSSIGDLEHVRFLDLSCALVLTLPESICTLYNLQTLILRDCENLNTLPANTSDLLSLRHLDVTGSNSLREMPPKIEKLTSLQTLSNFIVGNGNGSTIAQLGNLIHLRGTLSISGLENVADAVDARRANLKDKQGLNVLSMEWSNISNNSRNGNVESRVIDMLEPHKKLKELSINGYGGFTFPNWVGNSLFSNMVCLKFKNCEKCTSLPPLGQLPSLAKLYIQGMKALGNVGLEFYGLGCPNPFPALEILTFDDMPEWKEWTPFGVEEGAQAFARLSELSIKRCPNFSHELPRNLPRLRNLDIEECPVLVVAWIPSPTELNEVRNMLHFDSPMSLHLKDVSIADSLGSSEVGDQVVLKNSSQSLLSSLTSLEMENIRGHTCLPSWVFQGLPGIQELSLRGFKELTTFWEDEVRLQNRLSALRRLTIKDCPQLISLFAEGEDLKSLQELSISQCPGLISFLILPSTLKGLQIHYCDGLVSLPDLTLLNNLETLDLYSCPSLTHLSSGNGLPPALKELTVNRCAELKSLIVEEGIKINCPSLESVEITKCERLKILPDVMQNDNGLKNLNRLGIAQCGNLESLPEGWFLTTNLREFDIYGCKKLESLPNHEYNYKNLASLEKLRLYSCPAATGLLSHILDEGSSSYFTNLTSLEINSFDIGELCGLHRLYSLRKLKLRRCDGVSFPEYGMFSFPSSLVVLDIENFPNLEKLSFKDFENLVSLEKLHIWYCRKLTSISELRLPPSLLDLLIFECPNLASFPEQGLPPSLLHLWIGRCPILQRQCEKRKGQHWRSIAHIPQVMIDWKFVFDPTIDWPRGSCGILGKAADAVANIWKSLSRTSQESSDSDSWYGI</sequence>
<dbReference type="Pfam" id="PF00931">
    <property type="entry name" value="NB-ARC"/>
    <property type="match status" value="1"/>
</dbReference>
<dbReference type="Pfam" id="PF25019">
    <property type="entry name" value="LRR_R13L1-DRL21"/>
    <property type="match status" value="1"/>
</dbReference>